<accession>A0A1G8P440</accession>
<dbReference type="PROSITE" id="PS51257">
    <property type="entry name" value="PROKAR_LIPOPROTEIN"/>
    <property type="match status" value="1"/>
</dbReference>
<reference evidence="2" key="1">
    <citation type="submission" date="2016-10" db="EMBL/GenBank/DDBJ databases">
        <authorList>
            <person name="Varghese N."/>
            <person name="Submissions S."/>
        </authorList>
    </citation>
    <scope>NUCLEOTIDE SEQUENCE [LARGE SCALE GENOMIC DNA]</scope>
    <source>
        <strain evidence="2">DSM 23317</strain>
    </source>
</reference>
<proteinExistence type="predicted"/>
<organism evidence="1 2">
    <name type="scientific">Ferrimonas sediminum</name>
    <dbReference type="NCBI Taxonomy" id="718193"/>
    <lineage>
        <taxon>Bacteria</taxon>
        <taxon>Pseudomonadati</taxon>
        <taxon>Pseudomonadota</taxon>
        <taxon>Gammaproteobacteria</taxon>
        <taxon>Alteromonadales</taxon>
        <taxon>Ferrimonadaceae</taxon>
        <taxon>Ferrimonas</taxon>
    </lineage>
</organism>
<dbReference type="Proteomes" id="UP000199527">
    <property type="component" value="Unassembled WGS sequence"/>
</dbReference>
<dbReference type="RefSeq" id="WP_143026574.1">
    <property type="nucleotide sequence ID" value="NZ_FNEM01000003.1"/>
</dbReference>
<keyword evidence="2" id="KW-1185">Reference proteome</keyword>
<protein>
    <submittedName>
        <fullName evidence="1">Uncharacterized protein</fullName>
    </submittedName>
</protein>
<sequence length="119" mass="12519">MNFVIRQIFVCLYLILLVSCGGGSGLQEDTLESSPTSYSLSLQLFDSSGNPVQQIPQGKSVQAAALLLADNLPVSGWAVTFSATSTAMDSPIDTKLATDEQVNHPAVVPAHAGTQRLCP</sequence>
<gene>
    <name evidence="1" type="ORF">SAMN04488540_103329</name>
</gene>
<evidence type="ECO:0000313" key="2">
    <source>
        <dbReference type="Proteomes" id="UP000199527"/>
    </source>
</evidence>
<evidence type="ECO:0000313" key="1">
    <source>
        <dbReference type="EMBL" id="SDI87254.1"/>
    </source>
</evidence>
<name>A0A1G8P440_9GAMM</name>
<dbReference type="EMBL" id="FNEM01000003">
    <property type="protein sequence ID" value="SDI87254.1"/>
    <property type="molecule type" value="Genomic_DNA"/>
</dbReference>
<dbReference type="AlphaFoldDB" id="A0A1G8P440"/>